<dbReference type="SFLD" id="SFLDG00002">
    <property type="entry name" value="C1.7:_P-type_atpase_like"/>
    <property type="match status" value="1"/>
</dbReference>
<keyword evidence="4 10" id="KW-0479">Metal-binding</keyword>
<dbReference type="GO" id="GO:0055070">
    <property type="term" value="P:copper ion homeostasis"/>
    <property type="evidence" value="ECO:0007669"/>
    <property type="project" value="TreeGrafter"/>
</dbReference>
<dbReference type="SFLD" id="SFLDS00003">
    <property type="entry name" value="Haloacid_Dehalogenase"/>
    <property type="match status" value="1"/>
</dbReference>
<name>A0A846YHA6_9NOCA</name>
<dbReference type="NCBIfam" id="TIGR01525">
    <property type="entry name" value="ATPase-IB_hvy"/>
    <property type="match status" value="1"/>
</dbReference>
<feature type="transmembrane region" description="Helical" evidence="10">
    <location>
        <begin position="319"/>
        <end position="341"/>
    </location>
</feature>
<comment type="caution">
    <text evidence="12">The sequence shown here is derived from an EMBL/GenBank/DDBJ whole genome shotgun (WGS) entry which is preliminary data.</text>
</comment>
<evidence type="ECO:0000259" key="11">
    <source>
        <dbReference type="PROSITE" id="PS50846"/>
    </source>
</evidence>
<evidence type="ECO:0000256" key="10">
    <source>
        <dbReference type="RuleBase" id="RU362081"/>
    </source>
</evidence>
<dbReference type="EMBL" id="JAAXOT010000005">
    <property type="protein sequence ID" value="NKY57012.1"/>
    <property type="molecule type" value="Genomic_DNA"/>
</dbReference>
<accession>A0A846YHA6</accession>
<keyword evidence="7" id="KW-1278">Translocase</keyword>
<feature type="domain" description="HMA" evidence="11">
    <location>
        <begin position="1"/>
        <end position="56"/>
    </location>
</feature>
<dbReference type="Pfam" id="PF00702">
    <property type="entry name" value="Hydrolase"/>
    <property type="match status" value="1"/>
</dbReference>
<evidence type="ECO:0000256" key="8">
    <source>
        <dbReference type="ARBA" id="ARBA00022989"/>
    </source>
</evidence>
<keyword evidence="6 10" id="KW-0067">ATP-binding</keyword>
<keyword evidence="8 10" id="KW-1133">Transmembrane helix</keyword>
<keyword evidence="9 10" id="KW-0472">Membrane</keyword>
<dbReference type="InterPro" id="IPR018303">
    <property type="entry name" value="ATPase_P-typ_P_site"/>
</dbReference>
<dbReference type="SUPFAM" id="SSF55008">
    <property type="entry name" value="HMA, heavy metal-associated domain"/>
    <property type="match status" value="1"/>
</dbReference>
<dbReference type="InterPro" id="IPR036163">
    <property type="entry name" value="HMA_dom_sf"/>
</dbReference>
<comment type="subcellular location">
    <subcellularLocation>
        <location evidence="1">Cell membrane</location>
        <topology evidence="1">Multi-pass membrane protein</topology>
    </subcellularLocation>
</comment>
<dbReference type="InterPro" id="IPR023214">
    <property type="entry name" value="HAD_sf"/>
</dbReference>
<dbReference type="InterPro" id="IPR023298">
    <property type="entry name" value="ATPase_P-typ_TM_dom_sf"/>
</dbReference>
<dbReference type="GO" id="GO:0043682">
    <property type="term" value="F:P-type divalent copper transporter activity"/>
    <property type="evidence" value="ECO:0007669"/>
    <property type="project" value="TreeGrafter"/>
</dbReference>
<dbReference type="Gene3D" id="3.40.1110.10">
    <property type="entry name" value="Calcium-transporting ATPase, cytoplasmic domain N"/>
    <property type="match status" value="1"/>
</dbReference>
<feature type="transmembrane region" description="Helical" evidence="10">
    <location>
        <begin position="353"/>
        <end position="375"/>
    </location>
</feature>
<dbReference type="InterPro" id="IPR044492">
    <property type="entry name" value="P_typ_ATPase_HD_dom"/>
</dbReference>
<dbReference type="NCBIfam" id="TIGR01494">
    <property type="entry name" value="ATPase_P-type"/>
    <property type="match status" value="2"/>
</dbReference>
<reference evidence="12 13" key="1">
    <citation type="submission" date="2020-04" db="EMBL/GenBank/DDBJ databases">
        <title>MicrobeNet Type strains.</title>
        <authorList>
            <person name="Nicholson A.C."/>
        </authorList>
    </citation>
    <scope>NUCLEOTIDE SEQUENCE [LARGE SCALE GENOMIC DNA]</scope>
    <source>
        <strain evidence="12 13">JCM 3332</strain>
    </source>
</reference>
<keyword evidence="13" id="KW-1185">Reference proteome</keyword>
<dbReference type="Pfam" id="PF00403">
    <property type="entry name" value="HMA"/>
    <property type="match status" value="1"/>
</dbReference>
<comment type="similarity">
    <text evidence="2 10">Belongs to the cation transport ATPase (P-type) (TC 3.A.3) family. Type IB subfamily.</text>
</comment>
<keyword evidence="10" id="KW-1003">Cell membrane</keyword>
<dbReference type="GO" id="GO:0005886">
    <property type="term" value="C:plasma membrane"/>
    <property type="evidence" value="ECO:0007669"/>
    <property type="project" value="UniProtKB-SubCell"/>
</dbReference>
<keyword evidence="3 10" id="KW-0812">Transmembrane</keyword>
<keyword evidence="5 10" id="KW-0547">Nucleotide-binding</keyword>
<dbReference type="InterPro" id="IPR008250">
    <property type="entry name" value="ATPase_P-typ_transduc_dom_A_sf"/>
</dbReference>
<dbReference type="PANTHER" id="PTHR43520:SF8">
    <property type="entry name" value="P-TYPE CU(+) TRANSPORTER"/>
    <property type="match status" value="1"/>
</dbReference>
<sequence length="728" mass="74247">MTCAACADRVRRGLEQLAGTTATVNIVTGTAEVHAPVRYGTEDLYRAVEAAGYTADLRPSAPDSTPTPKQRADIGPRRTVTVLTTLTAATALLAVALHDGTGAAPQFLFLALAFAVVAGAGGPIHAAAWRAARRGHTTMDTLTSLGLLGTLAYAAVATVAGTDGGRYAGIAATVTAIAVAGRRLKSRAERRAGAALRELAARFARSVTVLDDTGKQTRIPVGDLREGQSFRVDPGDIVAADGLVVSGTAALDISVLTGEPTPQLIQTGEVVTAGSVALDGSLMVEAAAVGERTRLSGLLRSVERSHAYRGDFQRLADRIAGRFVPAVLALAAVAATGWLLAGGGPDNAARAGLAVLLAACPCALGLATPMALLVASGRAAQLGIFVKGQRVLEQAEGGAVVVFDKTGTLTDGAPSVVEVSPAQKVTRQEVLRWAAAAESGSAHSVALAVRAAARAEHLDLPDARAVTEFPGLGVLGIADGHRLAVGRPAFLRRRGFAVPAELAAARHAQERLGRTAVFVGAGDRVVGVIAVAERVHPAAARTVAQLHGLGLRTVLLTGDNPFAAQAVADQVGIGHVVAGVLPEDKAEVVAHLQESGKHVTVVGDGINDGPALAAADVGIALGTGADAAIDAADIVLAGRDLSRVPAAIGLAWATLATIRTNLRWAFGYNLLVLPVAALLLDPLSAAAAMALSSLFVVSNSVRLRRFALPGDTNPPARQRTADNAGTNW</sequence>
<evidence type="ECO:0000256" key="3">
    <source>
        <dbReference type="ARBA" id="ARBA00022692"/>
    </source>
</evidence>
<dbReference type="SFLD" id="SFLDF00027">
    <property type="entry name" value="p-type_atpase"/>
    <property type="match status" value="1"/>
</dbReference>
<dbReference type="GO" id="GO:0005524">
    <property type="term" value="F:ATP binding"/>
    <property type="evidence" value="ECO:0007669"/>
    <property type="project" value="UniProtKB-UniRule"/>
</dbReference>
<feature type="transmembrane region" description="Helical" evidence="10">
    <location>
        <begin position="167"/>
        <end position="184"/>
    </location>
</feature>
<dbReference type="SUPFAM" id="SSF81665">
    <property type="entry name" value="Calcium ATPase, transmembrane domain M"/>
    <property type="match status" value="1"/>
</dbReference>
<evidence type="ECO:0000313" key="13">
    <source>
        <dbReference type="Proteomes" id="UP000570678"/>
    </source>
</evidence>
<dbReference type="InterPro" id="IPR027256">
    <property type="entry name" value="P-typ_ATPase_IB"/>
</dbReference>
<evidence type="ECO:0000256" key="2">
    <source>
        <dbReference type="ARBA" id="ARBA00006024"/>
    </source>
</evidence>
<dbReference type="NCBIfam" id="TIGR01511">
    <property type="entry name" value="ATPase-IB1_Cu"/>
    <property type="match status" value="1"/>
</dbReference>
<feature type="transmembrane region" description="Helical" evidence="10">
    <location>
        <begin position="79"/>
        <end position="97"/>
    </location>
</feature>
<dbReference type="Gene3D" id="2.70.150.10">
    <property type="entry name" value="Calcium-transporting ATPase, cytoplasmic transduction domain A"/>
    <property type="match status" value="1"/>
</dbReference>
<dbReference type="PROSITE" id="PS50846">
    <property type="entry name" value="HMA_2"/>
    <property type="match status" value="1"/>
</dbReference>
<dbReference type="SUPFAM" id="SSF81653">
    <property type="entry name" value="Calcium ATPase, transduction domain A"/>
    <property type="match status" value="1"/>
</dbReference>
<evidence type="ECO:0000256" key="4">
    <source>
        <dbReference type="ARBA" id="ARBA00022723"/>
    </source>
</evidence>
<protein>
    <submittedName>
        <fullName evidence="12">Heavy metal translocating P-type ATPase</fullName>
    </submittedName>
</protein>
<evidence type="ECO:0000256" key="9">
    <source>
        <dbReference type="ARBA" id="ARBA00023136"/>
    </source>
</evidence>
<dbReference type="CDD" id="cd00371">
    <property type="entry name" value="HMA"/>
    <property type="match status" value="1"/>
</dbReference>
<dbReference type="AlphaFoldDB" id="A0A846YHA6"/>
<feature type="transmembrane region" description="Helical" evidence="10">
    <location>
        <begin position="672"/>
        <end position="697"/>
    </location>
</feature>
<dbReference type="InterPro" id="IPR006121">
    <property type="entry name" value="HMA_dom"/>
</dbReference>
<evidence type="ECO:0000313" key="12">
    <source>
        <dbReference type="EMBL" id="NKY57012.1"/>
    </source>
</evidence>
<evidence type="ECO:0000256" key="7">
    <source>
        <dbReference type="ARBA" id="ARBA00022967"/>
    </source>
</evidence>
<dbReference type="PROSITE" id="PS00154">
    <property type="entry name" value="ATPASE_E1_E2"/>
    <property type="match status" value="1"/>
</dbReference>
<evidence type="ECO:0000256" key="5">
    <source>
        <dbReference type="ARBA" id="ARBA00022741"/>
    </source>
</evidence>
<dbReference type="PANTHER" id="PTHR43520">
    <property type="entry name" value="ATP7, ISOFORM B"/>
    <property type="match status" value="1"/>
</dbReference>
<dbReference type="InterPro" id="IPR023299">
    <property type="entry name" value="ATPase_P-typ_cyto_dom_N"/>
</dbReference>
<dbReference type="Gene3D" id="3.40.50.1000">
    <property type="entry name" value="HAD superfamily/HAD-like"/>
    <property type="match status" value="1"/>
</dbReference>
<proteinExistence type="inferred from homology"/>
<dbReference type="GO" id="GO:0005507">
    <property type="term" value="F:copper ion binding"/>
    <property type="evidence" value="ECO:0007669"/>
    <property type="project" value="TreeGrafter"/>
</dbReference>
<dbReference type="Gene3D" id="3.30.70.100">
    <property type="match status" value="1"/>
</dbReference>
<dbReference type="PRINTS" id="PR00119">
    <property type="entry name" value="CATATPASE"/>
</dbReference>
<evidence type="ECO:0000256" key="6">
    <source>
        <dbReference type="ARBA" id="ARBA00022840"/>
    </source>
</evidence>
<dbReference type="Pfam" id="PF00122">
    <property type="entry name" value="E1-E2_ATPase"/>
    <property type="match status" value="1"/>
</dbReference>
<dbReference type="Proteomes" id="UP000570678">
    <property type="component" value="Unassembled WGS sequence"/>
</dbReference>
<dbReference type="InterPro" id="IPR059000">
    <property type="entry name" value="ATPase_P-type_domA"/>
</dbReference>
<gene>
    <name evidence="12" type="ORF">HGA15_12765</name>
</gene>
<dbReference type="PROSITE" id="PS01229">
    <property type="entry name" value="COF_2"/>
    <property type="match status" value="1"/>
</dbReference>
<dbReference type="SUPFAM" id="SSF56784">
    <property type="entry name" value="HAD-like"/>
    <property type="match status" value="1"/>
</dbReference>
<dbReference type="GO" id="GO:0016887">
    <property type="term" value="F:ATP hydrolysis activity"/>
    <property type="evidence" value="ECO:0007669"/>
    <property type="project" value="InterPro"/>
</dbReference>
<feature type="transmembrane region" description="Helical" evidence="10">
    <location>
        <begin position="109"/>
        <end position="129"/>
    </location>
</feature>
<evidence type="ECO:0000256" key="1">
    <source>
        <dbReference type="ARBA" id="ARBA00004651"/>
    </source>
</evidence>
<dbReference type="InterPro" id="IPR001757">
    <property type="entry name" value="P_typ_ATPase"/>
</dbReference>
<feature type="transmembrane region" description="Helical" evidence="10">
    <location>
        <begin position="141"/>
        <end position="161"/>
    </location>
</feature>
<organism evidence="12 13">
    <name type="scientific">Nocardia flavorosea</name>
    <dbReference type="NCBI Taxonomy" id="53429"/>
    <lineage>
        <taxon>Bacteria</taxon>
        <taxon>Bacillati</taxon>
        <taxon>Actinomycetota</taxon>
        <taxon>Actinomycetes</taxon>
        <taxon>Mycobacteriales</taxon>
        <taxon>Nocardiaceae</taxon>
        <taxon>Nocardia</taxon>
    </lineage>
</organism>
<dbReference type="InterPro" id="IPR036412">
    <property type="entry name" value="HAD-like_sf"/>
</dbReference>